<dbReference type="Proteomes" id="UP000516437">
    <property type="component" value="Chromosome 1"/>
</dbReference>
<dbReference type="InterPro" id="IPR010666">
    <property type="entry name" value="Znf_GRF"/>
</dbReference>
<evidence type="ECO:0000259" key="4">
    <source>
        <dbReference type="Pfam" id="PF06839"/>
    </source>
</evidence>
<dbReference type="OrthoDB" id="2822301at2759"/>
<evidence type="ECO:0000256" key="3">
    <source>
        <dbReference type="ARBA" id="ARBA00022833"/>
    </source>
</evidence>
<dbReference type="Pfam" id="PF06839">
    <property type="entry name" value="Zn_ribbon_GRF"/>
    <property type="match status" value="1"/>
</dbReference>
<organism evidence="5 6">
    <name type="scientific">Morella rubra</name>
    <name type="common">Chinese bayberry</name>
    <dbReference type="NCBI Taxonomy" id="262757"/>
    <lineage>
        <taxon>Eukaryota</taxon>
        <taxon>Viridiplantae</taxon>
        <taxon>Streptophyta</taxon>
        <taxon>Embryophyta</taxon>
        <taxon>Tracheophyta</taxon>
        <taxon>Spermatophyta</taxon>
        <taxon>Magnoliopsida</taxon>
        <taxon>eudicotyledons</taxon>
        <taxon>Gunneridae</taxon>
        <taxon>Pentapetalae</taxon>
        <taxon>rosids</taxon>
        <taxon>fabids</taxon>
        <taxon>Fagales</taxon>
        <taxon>Myricaceae</taxon>
        <taxon>Morella</taxon>
    </lineage>
</organism>
<keyword evidence="6" id="KW-1185">Reference proteome</keyword>
<evidence type="ECO:0000256" key="2">
    <source>
        <dbReference type="ARBA" id="ARBA00022771"/>
    </source>
</evidence>
<keyword evidence="1" id="KW-0479">Metal-binding</keyword>
<feature type="domain" description="GRF-type" evidence="4">
    <location>
        <begin position="33"/>
        <end position="76"/>
    </location>
</feature>
<keyword evidence="2" id="KW-0863">Zinc-finger</keyword>
<evidence type="ECO:0000313" key="5">
    <source>
        <dbReference type="EMBL" id="KAB1226241.1"/>
    </source>
</evidence>
<dbReference type="GO" id="GO:0008270">
    <property type="term" value="F:zinc ion binding"/>
    <property type="evidence" value="ECO:0007669"/>
    <property type="project" value="UniProtKB-KW"/>
</dbReference>
<name>A0A6A1WLY1_9ROSI</name>
<dbReference type="PANTHER" id="PTHR33248">
    <property type="entry name" value="ZINC ION-BINDING PROTEIN"/>
    <property type="match status" value="1"/>
</dbReference>
<evidence type="ECO:0000313" key="6">
    <source>
        <dbReference type="Proteomes" id="UP000516437"/>
    </source>
</evidence>
<gene>
    <name evidence="5" type="ORF">CJ030_MR1G019547</name>
</gene>
<keyword evidence="3" id="KW-0862">Zinc</keyword>
<evidence type="ECO:0000256" key="1">
    <source>
        <dbReference type="ARBA" id="ARBA00022723"/>
    </source>
</evidence>
<accession>A0A6A1WLY1</accession>
<proteinExistence type="predicted"/>
<reference evidence="5 6" key="1">
    <citation type="journal article" date="2019" name="Plant Biotechnol. J.">
        <title>The red bayberry genome and genetic basis of sex determination.</title>
        <authorList>
            <person name="Jia H.M."/>
            <person name="Jia H.J."/>
            <person name="Cai Q.L."/>
            <person name="Wang Y."/>
            <person name="Zhao H.B."/>
            <person name="Yang W.F."/>
            <person name="Wang G.Y."/>
            <person name="Li Y.H."/>
            <person name="Zhan D.L."/>
            <person name="Shen Y.T."/>
            <person name="Niu Q.F."/>
            <person name="Chang L."/>
            <person name="Qiu J."/>
            <person name="Zhao L."/>
            <person name="Xie H.B."/>
            <person name="Fu W.Y."/>
            <person name="Jin J."/>
            <person name="Li X.W."/>
            <person name="Jiao Y."/>
            <person name="Zhou C.C."/>
            <person name="Tu T."/>
            <person name="Chai C.Y."/>
            <person name="Gao J.L."/>
            <person name="Fan L.J."/>
            <person name="van de Weg E."/>
            <person name="Wang J.Y."/>
            <person name="Gao Z.S."/>
        </authorList>
    </citation>
    <scope>NUCLEOTIDE SEQUENCE [LARGE SCALE GENOMIC DNA]</scope>
    <source>
        <tissue evidence="5">Leaves</tissue>
    </source>
</reference>
<sequence length="140" mass="15897">MYSDSQSSFCRSGVFKRGVVSNCSGGQQPDGVICGCDHPARLRISLTNFNPGCRFYGYPMFGSKRQSGCNFFQWIDPLTCLRGMQVLPPMLKKMKKLEDEAHKHKEKEKRMTCYLDGSWVITIGTCLCMYKLWSSVNESV</sequence>
<dbReference type="AlphaFoldDB" id="A0A6A1WLY1"/>
<protein>
    <recommendedName>
        <fullName evidence="4">GRF-type domain-containing protein</fullName>
    </recommendedName>
</protein>
<comment type="caution">
    <text evidence="5">The sequence shown here is derived from an EMBL/GenBank/DDBJ whole genome shotgun (WGS) entry which is preliminary data.</text>
</comment>
<dbReference type="EMBL" id="RXIC02000019">
    <property type="protein sequence ID" value="KAB1226241.1"/>
    <property type="molecule type" value="Genomic_DNA"/>
</dbReference>